<organism evidence="1 2">
    <name type="scientific">Leptogranulimonas caecicola</name>
    <dbReference type="NCBI Taxonomy" id="2894156"/>
    <lineage>
        <taxon>Bacteria</taxon>
        <taxon>Bacillati</taxon>
        <taxon>Actinomycetota</taxon>
        <taxon>Coriobacteriia</taxon>
        <taxon>Coriobacteriales</taxon>
        <taxon>Kribbibacteriaceae</taxon>
        <taxon>Leptogranulimonas</taxon>
    </lineage>
</organism>
<dbReference type="Proteomes" id="UP001431186">
    <property type="component" value="Chromosome"/>
</dbReference>
<dbReference type="RefSeq" id="WP_265591384.1">
    <property type="nucleotide sequence ID" value="NZ_AP025285.1"/>
</dbReference>
<evidence type="ECO:0000313" key="2">
    <source>
        <dbReference type="Proteomes" id="UP001431186"/>
    </source>
</evidence>
<name>A0AAU9CH00_9ACTN</name>
<proteinExistence type="predicted"/>
<sequence length="114" mass="12130">METANKPMSEEFYATEDAGMFTTAINSQKAAIEEAAFNLVEQAEALIKAIEDGDLLGANSAACFAAAASDDMIYGAEALTYIFSQTDTWALRVASDAMKHALADHPLFPSCQGN</sequence>
<reference evidence="1" key="1">
    <citation type="submission" date="2021-11" db="EMBL/GenBank/DDBJ databases">
        <title>Complete genome sequence of Atopobiaceae bacterium TOC12.</title>
        <authorList>
            <person name="Morinaga K."/>
            <person name="Kusada H."/>
            <person name="Tamaki H."/>
        </authorList>
    </citation>
    <scope>NUCLEOTIDE SEQUENCE</scope>
    <source>
        <strain evidence="1">TOC12</strain>
    </source>
</reference>
<dbReference type="KEGG" id="lcal:ATTO_12430"/>
<keyword evidence="2" id="KW-1185">Reference proteome</keyword>
<gene>
    <name evidence="1" type="ORF">ATTO_12430</name>
</gene>
<dbReference type="EMBL" id="AP025285">
    <property type="protein sequence ID" value="BDC91371.1"/>
    <property type="molecule type" value="Genomic_DNA"/>
</dbReference>
<evidence type="ECO:0000313" key="1">
    <source>
        <dbReference type="EMBL" id="BDC91371.1"/>
    </source>
</evidence>
<dbReference type="AlphaFoldDB" id="A0AAU9CH00"/>
<accession>A0AAU9CH00</accession>
<protein>
    <submittedName>
        <fullName evidence="1">Uncharacterized protein</fullName>
    </submittedName>
</protein>